<dbReference type="Proteomes" id="UP001630127">
    <property type="component" value="Unassembled WGS sequence"/>
</dbReference>
<organism evidence="1 2">
    <name type="scientific">Cinchona calisaya</name>
    <dbReference type="NCBI Taxonomy" id="153742"/>
    <lineage>
        <taxon>Eukaryota</taxon>
        <taxon>Viridiplantae</taxon>
        <taxon>Streptophyta</taxon>
        <taxon>Embryophyta</taxon>
        <taxon>Tracheophyta</taxon>
        <taxon>Spermatophyta</taxon>
        <taxon>Magnoliopsida</taxon>
        <taxon>eudicotyledons</taxon>
        <taxon>Gunneridae</taxon>
        <taxon>Pentapetalae</taxon>
        <taxon>asterids</taxon>
        <taxon>lamiids</taxon>
        <taxon>Gentianales</taxon>
        <taxon>Rubiaceae</taxon>
        <taxon>Cinchonoideae</taxon>
        <taxon>Cinchoneae</taxon>
        <taxon>Cinchona</taxon>
    </lineage>
</organism>
<keyword evidence="2" id="KW-1185">Reference proteome</keyword>
<evidence type="ECO:0000313" key="2">
    <source>
        <dbReference type="Proteomes" id="UP001630127"/>
    </source>
</evidence>
<protein>
    <submittedName>
        <fullName evidence="1">Uncharacterized protein</fullName>
    </submittedName>
</protein>
<sequence length="129" mass="13939">MKPFNGSLLAICCFLNDKVKCFSKILQSTVSKAFILASSDTSNVETSPKGDFEGNPVLESTLEAYGDFSCETSLDTESSKLEANFLDSELSSSLVPRVMTVHVLVRSSLMRSTILATIVVLLPIDGPIE</sequence>
<evidence type="ECO:0000313" key="1">
    <source>
        <dbReference type="EMBL" id="KAL3512799.1"/>
    </source>
</evidence>
<name>A0ABD2Z293_9GENT</name>
<gene>
    <name evidence="1" type="ORF">ACH5RR_025516</name>
</gene>
<comment type="caution">
    <text evidence="1">The sequence shown here is derived from an EMBL/GenBank/DDBJ whole genome shotgun (WGS) entry which is preliminary data.</text>
</comment>
<reference evidence="1 2" key="1">
    <citation type="submission" date="2024-11" db="EMBL/GenBank/DDBJ databases">
        <title>A near-complete genome assembly of Cinchona calisaya.</title>
        <authorList>
            <person name="Lian D.C."/>
            <person name="Zhao X.W."/>
            <person name="Wei L."/>
        </authorList>
    </citation>
    <scope>NUCLEOTIDE SEQUENCE [LARGE SCALE GENOMIC DNA]</scope>
    <source>
        <tissue evidence="1">Nenye</tissue>
    </source>
</reference>
<accession>A0ABD2Z293</accession>
<dbReference type="EMBL" id="JBJUIK010000011">
    <property type="protein sequence ID" value="KAL3512799.1"/>
    <property type="molecule type" value="Genomic_DNA"/>
</dbReference>
<proteinExistence type="predicted"/>
<dbReference type="AlphaFoldDB" id="A0ABD2Z293"/>